<dbReference type="InterPro" id="IPR050709">
    <property type="entry name" value="Biotin_Carboxyl_Carrier/Decarb"/>
</dbReference>
<evidence type="ECO:0000256" key="6">
    <source>
        <dbReference type="ARBA" id="ARBA00023098"/>
    </source>
</evidence>
<dbReference type="InterPro" id="IPR001882">
    <property type="entry name" value="Biotin_BS"/>
</dbReference>
<dbReference type="PANTHER" id="PTHR45266">
    <property type="entry name" value="OXALOACETATE DECARBOXYLASE ALPHA CHAIN"/>
    <property type="match status" value="1"/>
</dbReference>
<dbReference type="NCBIfam" id="TIGR00531">
    <property type="entry name" value="BCCP"/>
    <property type="match status" value="1"/>
</dbReference>
<dbReference type="Pfam" id="PF00364">
    <property type="entry name" value="Biotin_lipoyl"/>
    <property type="match status" value="1"/>
</dbReference>
<proteinExistence type="predicted"/>
<evidence type="ECO:0000256" key="8">
    <source>
        <dbReference type="ARBA" id="ARBA00023267"/>
    </source>
</evidence>
<keyword evidence="7 9" id="KW-0275">Fatty acid biosynthesis</keyword>
<evidence type="ECO:0000256" key="9">
    <source>
        <dbReference type="RuleBase" id="RU364072"/>
    </source>
</evidence>
<dbReference type="UniPathway" id="UPA00094"/>
<feature type="domain" description="Lipoyl-binding" evidence="11">
    <location>
        <begin position="80"/>
        <end position="156"/>
    </location>
</feature>
<dbReference type="Proteomes" id="UP000264589">
    <property type="component" value="Unassembled WGS sequence"/>
</dbReference>
<dbReference type="CDD" id="cd06850">
    <property type="entry name" value="biotinyl_domain"/>
    <property type="match status" value="1"/>
</dbReference>
<evidence type="ECO:0000259" key="11">
    <source>
        <dbReference type="PROSITE" id="PS50968"/>
    </source>
</evidence>
<dbReference type="AlphaFoldDB" id="A0A371RFW5"/>
<dbReference type="Gene3D" id="2.40.50.100">
    <property type="match status" value="1"/>
</dbReference>
<keyword evidence="5 9" id="KW-0276">Fatty acid metabolism</keyword>
<evidence type="ECO:0000313" key="13">
    <source>
        <dbReference type="Proteomes" id="UP000264589"/>
    </source>
</evidence>
<dbReference type="InterPro" id="IPR001249">
    <property type="entry name" value="AcCoA_biotinCC"/>
</dbReference>
<evidence type="ECO:0000256" key="3">
    <source>
        <dbReference type="ARBA" id="ARBA00017562"/>
    </source>
</evidence>
<keyword evidence="13" id="KW-1185">Reference proteome</keyword>
<evidence type="ECO:0000313" key="12">
    <source>
        <dbReference type="EMBL" id="RFB04339.1"/>
    </source>
</evidence>
<dbReference type="InParanoid" id="A0A371RFW5"/>
<evidence type="ECO:0000256" key="4">
    <source>
        <dbReference type="ARBA" id="ARBA00022516"/>
    </source>
</evidence>
<comment type="caution">
    <text evidence="12">The sequence shown here is derived from an EMBL/GenBank/DDBJ whole genome shotgun (WGS) entry which is preliminary data.</text>
</comment>
<dbReference type="RefSeq" id="WP_116390968.1">
    <property type="nucleotide sequence ID" value="NZ_QUQO01000001.1"/>
</dbReference>
<dbReference type="EMBL" id="QUQO01000001">
    <property type="protein sequence ID" value="RFB04339.1"/>
    <property type="molecule type" value="Genomic_DNA"/>
</dbReference>
<sequence>MPDTNSLDDDLEAIRAMAEVLEETGLTEIELDRGGVRLRIAKTGTTVAMQAAAPMVAAPQPALAQGQESAGGAADLSGHPGAVTSPMVGTAYLAPAPTSPPFVSVGDQVSEGQTVLIVEAMKTMNEIKATKAGKITQILAKDAEPVEFGEVLLIIE</sequence>
<comment type="pathway">
    <text evidence="2 9">Lipid metabolism; fatty acid biosynthesis.</text>
</comment>
<protein>
    <recommendedName>
        <fullName evidence="3 9">Biotin carboxyl carrier protein of acetyl-CoA carboxylase</fullName>
    </recommendedName>
</protein>
<dbReference type="GO" id="GO:0006633">
    <property type="term" value="P:fatty acid biosynthetic process"/>
    <property type="evidence" value="ECO:0007669"/>
    <property type="project" value="UniProtKB-UniPathway"/>
</dbReference>
<dbReference type="GO" id="GO:0003989">
    <property type="term" value="F:acetyl-CoA carboxylase activity"/>
    <property type="evidence" value="ECO:0007669"/>
    <property type="project" value="InterPro"/>
</dbReference>
<evidence type="ECO:0000256" key="1">
    <source>
        <dbReference type="ARBA" id="ARBA00003761"/>
    </source>
</evidence>
<evidence type="ECO:0000256" key="2">
    <source>
        <dbReference type="ARBA" id="ARBA00005194"/>
    </source>
</evidence>
<accession>A0A371RFW5</accession>
<evidence type="ECO:0000256" key="5">
    <source>
        <dbReference type="ARBA" id="ARBA00022832"/>
    </source>
</evidence>
<keyword evidence="4 9" id="KW-0444">Lipid biosynthesis</keyword>
<feature type="region of interest" description="Disordered" evidence="10">
    <location>
        <begin position="60"/>
        <end position="81"/>
    </location>
</feature>
<dbReference type="FunFam" id="2.40.50.100:FF:000003">
    <property type="entry name" value="Acetyl-CoA carboxylase biotin carboxyl carrier protein"/>
    <property type="match status" value="1"/>
</dbReference>
<keyword evidence="8 9" id="KW-0092">Biotin</keyword>
<reference evidence="12 13" key="1">
    <citation type="submission" date="2018-08" db="EMBL/GenBank/DDBJ databases">
        <title>Parvularcula sp. SM1705, isolated from surface water of the South Sea China.</title>
        <authorList>
            <person name="Sun L."/>
        </authorList>
    </citation>
    <scope>NUCLEOTIDE SEQUENCE [LARGE SCALE GENOMIC DNA]</scope>
    <source>
        <strain evidence="12 13">SM1705</strain>
    </source>
</reference>
<dbReference type="PRINTS" id="PR01071">
    <property type="entry name" value="ACOABIOTINCC"/>
</dbReference>
<dbReference type="PANTHER" id="PTHR45266:SF3">
    <property type="entry name" value="OXALOACETATE DECARBOXYLASE ALPHA CHAIN"/>
    <property type="match status" value="1"/>
</dbReference>
<dbReference type="FunCoup" id="A0A371RFW5">
    <property type="interactions" value="448"/>
</dbReference>
<organism evidence="12 13">
    <name type="scientific">Parvularcula marina</name>
    <dbReference type="NCBI Taxonomy" id="2292771"/>
    <lineage>
        <taxon>Bacteria</taxon>
        <taxon>Pseudomonadati</taxon>
        <taxon>Pseudomonadota</taxon>
        <taxon>Alphaproteobacteria</taxon>
        <taxon>Parvularculales</taxon>
        <taxon>Parvularculaceae</taxon>
        <taxon>Parvularcula</taxon>
    </lineage>
</organism>
<evidence type="ECO:0000256" key="7">
    <source>
        <dbReference type="ARBA" id="ARBA00023160"/>
    </source>
</evidence>
<evidence type="ECO:0000256" key="10">
    <source>
        <dbReference type="SAM" id="MobiDB-lite"/>
    </source>
</evidence>
<dbReference type="InterPro" id="IPR000089">
    <property type="entry name" value="Biotin_lipoyl"/>
</dbReference>
<name>A0A371RFW5_9PROT</name>
<comment type="function">
    <text evidence="1 9">This protein is a component of the acetyl coenzyme A carboxylase complex; first, biotin carboxylase catalyzes the carboxylation of the carrier protein and then the transcarboxylase transfers the carboxyl group to form malonyl-CoA.</text>
</comment>
<dbReference type="PROSITE" id="PS00188">
    <property type="entry name" value="BIOTIN"/>
    <property type="match status" value="1"/>
</dbReference>
<dbReference type="OrthoDB" id="9811735at2"/>
<dbReference type="PROSITE" id="PS50968">
    <property type="entry name" value="BIOTINYL_LIPOYL"/>
    <property type="match status" value="1"/>
</dbReference>
<dbReference type="GO" id="GO:0009317">
    <property type="term" value="C:acetyl-CoA carboxylase complex"/>
    <property type="evidence" value="ECO:0007669"/>
    <property type="project" value="InterPro"/>
</dbReference>
<gene>
    <name evidence="12" type="primary">accB</name>
    <name evidence="12" type="ORF">DX908_02995</name>
</gene>
<dbReference type="SUPFAM" id="SSF51230">
    <property type="entry name" value="Single hybrid motif"/>
    <property type="match status" value="1"/>
</dbReference>
<dbReference type="InterPro" id="IPR011053">
    <property type="entry name" value="Single_hybrid_motif"/>
</dbReference>
<keyword evidence="6 9" id="KW-0443">Lipid metabolism</keyword>